<evidence type="ECO:0000313" key="3">
    <source>
        <dbReference type="EMBL" id="MBT2988300.1"/>
    </source>
</evidence>
<sequence length="81" mass="9494">MRLCFMLFILLQFLSLPSHALSKDEVRKIIKSKYPDARITEIEKEKYKGDKVYEVDFQNDGKRLEAIISIDGNIIKMDIDD</sequence>
<comment type="caution">
    <text evidence="3">The sequence shown here is derived from an EMBL/GenBank/DDBJ whole genome shotgun (WGS) entry which is preliminary data.</text>
</comment>
<evidence type="ECO:0000259" key="2">
    <source>
        <dbReference type="Pfam" id="PF03413"/>
    </source>
</evidence>
<feature type="chain" id="PRO_5037307326" evidence="1">
    <location>
        <begin position="21"/>
        <end position="81"/>
    </location>
</feature>
<accession>A0A944M716</accession>
<dbReference type="Pfam" id="PF03413">
    <property type="entry name" value="PepSY"/>
    <property type="match status" value="1"/>
</dbReference>
<dbReference type="Proteomes" id="UP000770889">
    <property type="component" value="Unassembled WGS sequence"/>
</dbReference>
<evidence type="ECO:0000313" key="4">
    <source>
        <dbReference type="Proteomes" id="UP000770889"/>
    </source>
</evidence>
<protein>
    <submittedName>
        <fullName evidence="3">PepSY-like domain-containing protein</fullName>
    </submittedName>
</protein>
<proteinExistence type="predicted"/>
<reference evidence="3 4" key="1">
    <citation type="submission" date="2021-05" db="EMBL/GenBank/DDBJ databases">
        <title>Genetic and Functional Diversity in Clade A Lucinid endosymbionts from the Bahamas.</title>
        <authorList>
            <person name="Giani N.M."/>
            <person name="Engel A.S."/>
            <person name="Campbell B.J."/>
        </authorList>
    </citation>
    <scope>NUCLEOTIDE SEQUENCE [LARGE SCALE GENOMIC DNA]</scope>
    <source>
        <strain evidence="3">LUC16012Gg_MoonRockCtena</strain>
    </source>
</reference>
<feature type="signal peptide" evidence="1">
    <location>
        <begin position="1"/>
        <end position="20"/>
    </location>
</feature>
<organism evidence="3 4">
    <name type="scientific">Candidatus Thiodiazotropha taylori</name>
    <dbReference type="NCBI Taxonomy" id="2792791"/>
    <lineage>
        <taxon>Bacteria</taxon>
        <taxon>Pseudomonadati</taxon>
        <taxon>Pseudomonadota</taxon>
        <taxon>Gammaproteobacteria</taxon>
        <taxon>Chromatiales</taxon>
        <taxon>Sedimenticolaceae</taxon>
        <taxon>Candidatus Thiodiazotropha</taxon>
    </lineage>
</organism>
<dbReference type="EMBL" id="JAHHGM010000003">
    <property type="protein sequence ID" value="MBT2988300.1"/>
    <property type="molecule type" value="Genomic_DNA"/>
</dbReference>
<keyword evidence="1" id="KW-0732">Signal</keyword>
<gene>
    <name evidence="3" type="ORF">KME65_04995</name>
</gene>
<dbReference type="AlphaFoldDB" id="A0A944M716"/>
<evidence type="ECO:0000256" key="1">
    <source>
        <dbReference type="SAM" id="SignalP"/>
    </source>
</evidence>
<dbReference type="Gene3D" id="3.10.450.40">
    <property type="match status" value="1"/>
</dbReference>
<feature type="domain" description="PepSY" evidence="2">
    <location>
        <begin position="20"/>
        <end position="68"/>
    </location>
</feature>
<dbReference type="SUPFAM" id="SSF160574">
    <property type="entry name" value="BT0923-like"/>
    <property type="match status" value="1"/>
</dbReference>
<dbReference type="InterPro" id="IPR025711">
    <property type="entry name" value="PepSY"/>
</dbReference>
<name>A0A944M716_9GAMM</name>